<organism evidence="1 2">
    <name type="scientific">Dillenia turbinata</name>
    <dbReference type="NCBI Taxonomy" id="194707"/>
    <lineage>
        <taxon>Eukaryota</taxon>
        <taxon>Viridiplantae</taxon>
        <taxon>Streptophyta</taxon>
        <taxon>Embryophyta</taxon>
        <taxon>Tracheophyta</taxon>
        <taxon>Spermatophyta</taxon>
        <taxon>Magnoliopsida</taxon>
        <taxon>eudicotyledons</taxon>
        <taxon>Gunneridae</taxon>
        <taxon>Pentapetalae</taxon>
        <taxon>Dilleniales</taxon>
        <taxon>Dilleniaceae</taxon>
        <taxon>Dillenia</taxon>
    </lineage>
</organism>
<evidence type="ECO:0000313" key="2">
    <source>
        <dbReference type="Proteomes" id="UP001370490"/>
    </source>
</evidence>
<dbReference type="Proteomes" id="UP001370490">
    <property type="component" value="Unassembled WGS sequence"/>
</dbReference>
<dbReference type="AlphaFoldDB" id="A0AAN8VI34"/>
<protein>
    <submittedName>
        <fullName evidence="1">Uncharacterized protein</fullName>
    </submittedName>
</protein>
<evidence type="ECO:0000313" key="1">
    <source>
        <dbReference type="EMBL" id="KAK6935468.1"/>
    </source>
</evidence>
<keyword evidence="2" id="KW-1185">Reference proteome</keyword>
<accession>A0AAN8VI34</accession>
<dbReference type="EMBL" id="JBAMMX010000008">
    <property type="protein sequence ID" value="KAK6935468.1"/>
    <property type="molecule type" value="Genomic_DNA"/>
</dbReference>
<feature type="non-terminal residue" evidence="1">
    <location>
        <position position="1"/>
    </location>
</feature>
<gene>
    <name evidence="1" type="ORF">RJ641_035623</name>
</gene>
<sequence>YRLSSMSGAVVPTLNASSMSVASSRSLEIKFRPMLPATISSSVGGTEFKEIYHPTVVKPKCTAWELSCICISCEGQSI</sequence>
<proteinExistence type="predicted"/>
<reference evidence="1 2" key="1">
    <citation type="submission" date="2023-12" db="EMBL/GenBank/DDBJ databases">
        <title>A high-quality genome assembly for Dillenia turbinata (Dilleniales).</title>
        <authorList>
            <person name="Chanderbali A."/>
        </authorList>
    </citation>
    <scope>NUCLEOTIDE SEQUENCE [LARGE SCALE GENOMIC DNA]</scope>
    <source>
        <strain evidence="1">LSX21</strain>
        <tissue evidence="1">Leaf</tissue>
    </source>
</reference>
<name>A0AAN8VI34_9MAGN</name>
<comment type="caution">
    <text evidence="1">The sequence shown here is derived from an EMBL/GenBank/DDBJ whole genome shotgun (WGS) entry which is preliminary data.</text>
</comment>